<evidence type="ECO:0000256" key="5">
    <source>
        <dbReference type="SAM" id="MobiDB-lite"/>
    </source>
</evidence>
<evidence type="ECO:0000259" key="7">
    <source>
        <dbReference type="PROSITE" id="PS50893"/>
    </source>
</evidence>
<dbReference type="SUPFAM" id="SSF52540">
    <property type="entry name" value="P-loop containing nucleoside triphosphate hydrolases"/>
    <property type="match status" value="1"/>
</dbReference>
<organism evidence="9 10">
    <name type="scientific">Nocardioides agariphilus</name>
    <dbReference type="NCBI Taxonomy" id="433664"/>
    <lineage>
        <taxon>Bacteria</taxon>
        <taxon>Bacillati</taxon>
        <taxon>Actinomycetota</taxon>
        <taxon>Actinomycetes</taxon>
        <taxon>Propionibacteriales</taxon>
        <taxon>Nocardioidaceae</taxon>
        <taxon>Nocardioides</taxon>
    </lineage>
</organism>
<keyword evidence="9" id="KW-0547">Nucleotide-binding</keyword>
<feature type="transmembrane region" description="Helical" evidence="6">
    <location>
        <begin position="265"/>
        <end position="288"/>
    </location>
</feature>
<comment type="subcellular location">
    <subcellularLocation>
        <location evidence="1">Cell membrane</location>
        <topology evidence="1">Multi-pass membrane protein</topology>
    </subcellularLocation>
</comment>
<dbReference type="Pfam" id="PF00005">
    <property type="entry name" value="ABC_tran"/>
    <property type="match status" value="1"/>
</dbReference>
<keyword evidence="9" id="KW-0067">ATP-binding</keyword>
<dbReference type="PANTHER" id="PTHR43394:SF1">
    <property type="entry name" value="ATP-BINDING CASSETTE SUB-FAMILY B MEMBER 10, MITOCHONDRIAL"/>
    <property type="match status" value="1"/>
</dbReference>
<feature type="region of interest" description="Disordered" evidence="5">
    <location>
        <begin position="623"/>
        <end position="653"/>
    </location>
</feature>
<dbReference type="PROSITE" id="PS50893">
    <property type="entry name" value="ABC_TRANSPORTER_2"/>
    <property type="match status" value="1"/>
</dbReference>
<comment type="caution">
    <text evidence="9">The sequence shown here is derived from an EMBL/GenBank/DDBJ whole genome shotgun (WGS) entry which is preliminary data.</text>
</comment>
<dbReference type="InterPro" id="IPR036640">
    <property type="entry name" value="ABC1_TM_sf"/>
</dbReference>
<dbReference type="PROSITE" id="PS50929">
    <property type="entry name" value="ABC_TM1F"/>
    <property type="match status" value="1"/>
</dbReference>
<dbReference type="InterPro" id="IPR003439">
    <property type="entry name" value="ABC_transporter-like_ATP-bd"/>
</dbReference>
<dbReference type="RefSeq" id="WP_194698533.1">
    <property type="nucleotide sequence ID" value="NZ_JADKPO010000048.1"/>
</dbReference>
<evidence type="ECO:0000256" key="1">
    <source>
        <dbReference type="ARBA" id="ARBA00004651"/>
    </source>
</evidence>
<name>A0A930VMS3_9ACTN</name>
<gene>
    <name evidence="9" type="ORF">ISU10_21650</name>
</gene>
<evidence type="ECO:0000256" key="4">
    <source>
        <dbReference type="ARBA" id="ARBA00023136"/>
    </source>
</evidence>
<dbReference type="GO" id="GO:0005886">
    <property type="term" value="C:plasma membrane"/>
    <property type="evidence" value="ECO:0007669"/>
    <property type="project" value="UniProtKB-SubCell"/>
</dbReference>
<feature type="compositionally biased region" description="Low complexity" evidence="5">
    <location>
        <begin position="635"/>
        <end position="653"/>
    </location>
</feature>
<dbReference type="GO" id="GO:0005524">
    <property type="term" value="F:ATP binding"/>
    <property type="evidence" value="ECO:0007669"/>
    <property type="project" value="UniProtKB-KW"/>
</dbReference>
<dbReference type="InterPro" id="IPR027417">
    <property type="entry name" value="P-loop_NTPase"/>
</dbReference>
<dbReference type="CDD" id="cd07346">
    <property type="entry name" value="ABC_6TM_exporters"/>
    <property type="match status" value="1"/>
</dbReference>
<dbReference type="PROSITE" id="PS00211">
    <property type="entry name" value="ABC_TRANSPORTER_1"/>
    <property type="match status" value="1"/>
</dbReference>
<sequence length="653" mass="70751">MRDFPPVLDTFYARGGAGPPTGPSAAPDTRTPLRFLIWTLRLQWPVIVTTTLLGMVWQLPPMVGPLIFGHAVDEGIVPGNVDATLKWGALLLAVTMTGALFGILMHTYIVRTWLISLYGTMKLVTRKAAQMGHVLPRRTPTGEVLSVASSDSDEFGALTEILARTSTQLVAYLVVAFIVLSTSVELGVLLLIAAPVLVTAAFPLLKPLHRRQEIERGRNSDLTSLATDIVAGLRILRGIGGERTFGANYATQSQLARQAGQSAGIWQAAIEAVGVLFSGVFVVLLVWLGTRQVISGELTIGQLISFLGYALFMIYPIQTFFEFAQKLTRALVSARKAIAIFEQQPPWHDVAEPQPLPAHGDLVDGLTGFVAHEGELTIVVSAVPEDTSALADRLGRYLSPDTEPISHEIGEGVKGRAARRARAEREAERARLTARDEERARRPWNVTLGGLDLSQARLTDVRRRILVSDTGSQLFAGTLQDAVDPHGRLDRDQAEEALRVANAEDVYDALPGGWQGRLDERGRGLSGGQRQRIVLARAIAADAPVLVLVEPTSAVDAHTEARIAERVADVRRGRTTIVTTVSPLWLHHADRIVLVQDNRAIAEGTHEDLLLDSPDYRRVVTRAMDVDDSSPGFETGASAPSSTSGSEEVSVRG</sequence>
<dbReference type="EMBL" id="JADKPO010000048">
    <property type="protein sequence ID" value="MBF4770389.1"/>
    <property type="molecule type" value="Genomic_DNA"/>
</dbReference>
<dbReference type="Gene3D" id="3.40.50.300">
    <property type="entry name" value="P-loop containing nucleotide triphosphate hydrolases"/>
    <property type="match status" value="1"/>
</dbReference>
<evidence type="ECO:0000259" key="8">
    <source>
        <dbReference type="PROSITE" id="PS50929"/>
    </source>
</evidence>
<feature type="domain" description="ABC transmembrane type-1" evidence="8">
    <location>
        <begin position="48"/>
        <end position="329"/>
    </location>
</feature>
<dbReference type="GO" id="GO:0016887">
    <property type="term" value="F:ATP hydrolysis activity"/>
    <property type="evidence" value="ECO:0007669"/>
    <property type="project" value="InterPro"/>
</dbReference>
<dbReference type="GO" id="GO:0015421">
    <property type="term" value="F:ABC-type oligopeptide transporter activity"/>
    <property type="evidence" value="ECO:0007669"/>
    <property type="project" value="TreeGrafter"/>
</dbReference>
<keyword evidence="4 6" id="KW-0472">Membrane</keyword>
<evidence type="ECO:0000256" key="3">
    <source>
        <dbReference type="ARBA" id="ARBA00022989"/>
    </source>
</evidence>
<evidence type="ECO:0000256" key="6">
    <source>
        <dbReference type="SAM" id="Phobius"/>
    </source>
</evidence>
<feature type="transmembrane region" description="Helical" evidence="6">
    <location>
        <begin position="35"/>
        <end position="57"/>
    </location>
</feature>
<evidence type="ECO:0000313" key="9">
    <source>
        <dbReference type="EMBL" id="MBF4770389.1"/>
    </source>
</evidence>
<feature type="domain" description="ABC transporter" evidence="7">
    <location>
        <begin position="345"/>
        <end position="622"/>
    </location>
</feature>
<reference evidence="9" key="1">
    <citation type="submission" date="2020-11" db="EMBL/GenBank/DDBJ databases">
        <title>Nocardioides cynanchi sp. nov., isolated from soil of rhizosphere of Cynanchum wilfordii.</title>
        <authorList>
            <person name="Lee J.-S."/>
            <person name="Suh M.K."/>
            <person name="Kim J.-S."/>
        </authorList>
    </citation>
    <scope>NUCLEOTIDE SEQUENCE</scope>
    <source>
        <strain evidence="9">KCTC 19276</strain>
    </source>
</reference>
<proteinExistence type="predicted"/>
<dbReference type="InterPro" id="IPR017871">
    <property type="entry name" value="ABC_transporter-like_CS"/>
</dbReference>
<dbReference type="InterPro" id="IPR039421">
    <property type="entry name" value="Type_1_exporter"/>
</dbReference>
<keyword evidence="3 6" id="KW-1133">Transmembrane helix</keyword>
<dbReference type="Pfam" id="PF00664">
    <property type="entry name" value="ABC_membrane"/>
    <property type="match status" value="1"/>
</dbReference>
<keyword evidence="10" id="KW-1185">Reference proteome</keyword>
<evidence type="ECO:0000256" key="2">
    <source>
        <dbReference type="ARBA" id="ARBA00022692"/>
    </source>
</evidence>
<keyword evidence="2 6" id="KW-0812">Transmembrane</keyword>
<evidence type="ECO:0000313" key="10">
    <source>
        <dbReference type="Proteomes" id="UP000660668"/>
    </source>
</evidence>
<dbReference type="PANTHER" id="PTHR43394">
    <property type="entry name" value="ATP-DEPENDENT PERMEASE MDL1, MITOCHONDRIAL"/>
    <property type="match status" value="1"/>
</dbReference>
<dbReference type="InterPro" id="IPR011527">
    <property type="entry name" value="ABC1_TM_dom"/>
</dbReference>
<protein>
    <submittedName>
        <fullName evidence="9">ABC transporter ATP-binding protein</fullName>
    </submittedName>
</protein>
<accession>A0A930VMS3</accession>
<dbReference type="Gene3D" id="1.20.1560.10">
    <property type="entry name" value="ABC transporter type 1, transmembrane domain"/>
    <property type="match status" value="1"/>
</dbReference>
<dbReference type="SUPFAM" id="SSF90123">
    <property type="entry name" value="ABC transporter transmembrane region"/>
    <property type="match status" value="1"/>
</dbReference>
<feature type="transmembrane region" description="Helical" evidence="6">
    <location>
        <begin position="87"/>
        <end position="109"/>
    </location>
</feature>
<dbReference type="Proteomes" id="UP000660668">
    <property type="component" value="Unassembled WGS sequence"/>
</dbReference>
<dbReference type="AlphaFoldDB" id="A0A930VMS3"/>
<feature type="transmembrane region" description="Helical" evidence="6">
    <location>
        <begin position="300"/>
        <end position="321"/>
    </location>
</feature>